<dbReference type="AlphaFoldDB" id="A0A1J4T5Z1"/>
<evidence type="ECO:0000256" key="1">
    <source>
        <dbReference type="SAM" id="Phobius"/>
    </source>
</evidence>
<dbReference type="Pfam" id="PF00085">
    <property type="entry name" value="Thioredoxin"/>
    <property type="match status" value="1"/>
</dbReference>
<dbReference type="EMBL" id="MNUU01000044">
    <property type="protein sequence ID" value="OIO07500.1"/>
    <property type="molecule type" value="Genomic_DNA"/>
</dbReference>
<dbReference type="Gene3D" id="3.40.30.10">
    <property type="entry name" value="Glutaredoxin"/>
    <property type="match status" value="1"/>
</dbReference>
<dbReference type="InterPro" id="IPR013766">
    <property type="entry name" value="Thioredoxin_domain"/>
</dbReference>
<evidence type="ECO:0000313" key="3">
    <source>
        <dbReference type="EMBL" id="OIO07500.1"/>
    </source>
</evidence>
<gene>
    <name evidence="3" type="ORF">AUJ27_02325</name>
</gene>
<evidence type="ECO:0000313" key="4">
    <source>
        <dbReference type="Proteomes" id="UP000183192"/>
    </source>
</evidence>
<comment type="caution">
    <text evidence="3">The sequence shown here is derived from an EMBL/GenBank/DDBJ whole genome shotgun (WGS) entry which is preliminary data.</text>
</comment>
<protein>
    <recommendedName>
        <fullName evidence="2">Thioredoxin domain-containing protein</fullName>
    </recommendedName>
</protein>
<feature type="transmembrane region" description="Helical" evidence="1">
    <location>
        <begin position="6"/>
        <end position="25"/>
    </location>
</feature>
<dbReference type="PANTHER" id="PTHR34573">
    <property type="entry name" value="VKC DOMAIN-CONTAINING PROTEIN"/>
    <property type="match status" value="1"/>
</dbReference>
<dbReference type="SUPFAM" id="SSF52833">
    <property type="entry name" value="Thioredoxin-like"/>
    <property type="match status" value="1"/>
</dbReference>
<dbReference type="InterPro" id="IPR036249">
    <property type="entry name" value="Thioredoxin-like_sf"/>
</dbReference>
<keyword evidence="1" id="KW-0472">Membrane</keyword>
<evidence type="ECO:0000259" key="2">
    <source>
        <dbReference type="Pfam" id="PF00085"/>
    </source>
</evidence>
<sequence length="126" mass="13831">MKNKQILIAGAIVIILIAGIIFLAYREQGRPAGELDAFARCIKDSGAKFYGTFWCSHCKSQKEMFGASQKYLPYIECSTPDGQGQNQICKDNKIEGYPTWVFVDGSRQSGEVALEDLATKTGCALP</sequence>
<dbReference type="Proteomes" id="UP000183192">
    <property type="component" value="Unassembled WGS sequence"/>
</dbReference>
<organism evidence="3 4">
    <name type="scientific">Candidatus Falkowbacteria bacterium CG1_02_37_44</name>
    <dbReference type="NCBI Taxonomy" id="1805146"/>
    <lineage>
        <taxon>Bacteria</taxon>
        <taxon>Candidatus Falkowiibacteriota</taxon>
    </lineage>
</organism>
<proteinExistence type="predicted"/>
<dbReference type="STRING" id="1805146.AUJ27_02325"/>
<keyword evidence="1" id="KW-0812">Transmembrane</keyword>
<name>A0A1J4T5Z1_9BACT</name>
<reference evidence="3 4" key="1">
    <citation type="journal article" date="2016" name="Environ. Microbiol.">
        <title>Genomic resolution of a cold subsurface aquifer community provides metabolic insights for novel microbes adapted to high CO concentrations.</title>
        <authorList>
            <person name="Probst A.J."/>
            <person name="Castelle C.J."/>
            <person name="Singh A."/>
            <person name="Brown C.T."/>
            <person name="Anantharaman K."/>
            <person name="Sharon I."/>
            <person name="Hug L.A."/>
            <person name="Burstein D."/>
            <person name="Emerson J.B."/>
            <person name="Thomas B.C."/>
            <person name="Banfield J.F."/>
        </authorList>
    </citation>
    <scope>NUCLEOTIDE SEQUENCE [LARGE SCALE GENOMIC DNA]</scope>
    <source>
        <strain evidence="3">CG1_02_37_44</strain>
    </source>
</reference>
<feature type="domain" description="Thioredoxin" evidence="2">
    <location>
        <begin position="48"/>
        <end position="111"/>
    </location>
</feature>
<accession>A0A1J4T5Z1</accession>
<dbReference type="PANTHER" id="PTHR34573:SF1">
    <property type="entry name" value="VITAMIN K EPOXIDE REDUCTASE DOMAIN-CONTAINING PROTEIN"/>
    <property type="match status" value="1"/>
</dbReference>
<keyword evidence="1" id="KW-1133">Transmembrane helix</keyword>